<keyword evidence="4" id="KW-0808">Transferase</keyword>
<evidence type="ECO:0000256" key="3">
    <source>
        <dbReference type="ARBA" id="ARBA00012196"/>
    </source>
</evidence>
<evidence type="ECO:0000256" key="8">
    <source>
        <dbReference type="ARBA" id="ARBA00025803"/>
    </source>
</evidence>
<keyword evidence="7" id="KW-0119">Carbohydrate metabolism</keyword>
<dbReference type="InterPro" id="IPR019378">
    <property type="entry name" value="GDP-Fuc_O-FucTrfase"/>
</dbReference>
<dbReference type="OrthoDB" id="422368at2759"/>
<dbReference type="PANTHER" id="PTHR13398">
    <property type="entry name" value="GDP-FUCOSE PROTEIN O-FUCOSYLTRANSFERASE 2"/>
    <property type="match status" value="1"/>
</dbReference>
<evidence type="ECO:0000256" key="11">
    <source>
        <dbReference type="ARBA" id="ARBA00047273"/>
    </source>
</evidence>
<dbReference type="Pfam" id="PF10250">
    <property type="entry name" value="O-FucT"/>
    <property type="match status" value="1"/>
</dbReference>
<evidence type="ECO:0000256" key="13">
    <source>
        <dbReference type="SAM" id="SignalP"/>
    </source>
</evidence>
<organism evidence="14 15">
    <name type="scientific">Opisthorchis felineus</name>
    <dbReference type="NCBI Taxonomy" id="147828"/>
    <lineage>
        <taxon>Eukaryota</taxon>
        <taxon>Metazoa</taxon>
        <taxon>Spiralia</taxon>
        <taxon>Lophotrochozoa</taxon>
        <taxon>Platyhelminthes</taxon>
        <taxon>Trematoda</taxon>
        <taxon>Digenea</taxon>
        <taxon>Opisthorchiida</taxon>
        <taxon>Opisthorchiata</taxon>
        <taxon>Opisthorchiidae</taxon>
        <taxon>Opisthorchis</taxon>
    </lineage>
</organism>
<proteinExistence type="inferred from homology"/>
<name>A0A4S2M0F1_OPIFE</name>
<evidence type="ECO:0000256" key="9">
    <source>
        <dbReference type="ARBA" id="ARBA00026232"/>
    </source>
</evidence>
<accession>A0A4S2M0F1</accession>
<dbReference type="EC" id="2.4.1.221" evidence="3"/>
<evidence type="ECO:0000256" key="2">
    <source>
        <dbReference type="ARBA" id="ARBA00004922"/>
    </source>
</evidence>
<feature type="signal peptide" evidence="13">
    <location>
        <begin position="1"/>
        <end position="17"/>
    </location>
</feature>
<dbReference type="PANTHER" id="PTHR13398:SF0">
    <property type="entry name" value="GDP-FUCOSE PROTEIN O-FUCOSYLTRANSFERASE 2"/>
    <property type="match status" value="1"/>
</dbReference>
<keyword evidence="6" id="KW-0294">Fucose metabolism</keyword>
<dbReference type="EMBL" id="SJOL01005877">
    <property type="protein sequence ID" value="TGZ69663.1"/>
    <property type="molecule type" value="Genomic_DNA"/>
</dbReference>
<dbReference type="STRING" id="147828.A0A4S2M0F1"/>
<evidence type="ECO:0000256" key="1">
    <source>
        <dbReference type="ARBA" id="ARBA00004240"/>
    </source>
</evidence>
<dbReference type="Proteomes" id="UP000308267">
    <property type="component" value="Unassembled WGS sequence"/>
</dbReference>
<dbReference type="AlphaFoldDB" id="A0A4S2M0F1"/>
<dbReference type="GO" id="GO:0046922">
    <property type="term" value="F:peptide-O-fucosyltransferase activity"/>
    <property type="evidence" value="ECO:0007669"/>
    <property type="project" value="UniProtKB-EC"/>
</dbReference>
<dbReference type="Gene3D" id="3.40.50.11350">
    <property type="match status" value="1"/>
</dbReference>
<evidence type="ECO:0000313" key="14">
    <source>
        <dbReference type="EMBL" id="TGZ69663.1"/>
    </source>
</evidence>
<reference evidence="14 15" key="1">
    <citation type="journal article" date="2019" name="BMC Genomics">
        <title>New insights from Opisthorchis felineus genome: update on genomics of the epidemiologically important liver flukes.</title>
        <authorList>
            <person name="Ershov N.I."/>
            <person name="Mordvinov V.A."/>
            <person name="Prokhortchouk E.B."/>
            <person name="Pakharukova M.Y."/>
            <person name="Gunbin K.V."/>
            <person name="Ustyantsev K."/>
            <person name="Genaev M.A."/>
            <person name="Blinov A.G."/>
            <person name="Mazur A."/>
            <person name="Boulygina E."/>
            <person name="Tsygankova S."/>
            <person name="Khrameeva E."/>
            <person name="Chekanov N."/>
            <person name="Fan G."/>
            <person name="Xiao A."/>
            <person name="Zhang H."/>
            <person name="Xu X."/>
            <person name="Yang H."/>
            <person name="Solovyev V."/>
            <person name="Lee S.M."/>
            <person name="Liu X."/>
            <person name="Afonnikov D.A."/>
            <person name="Skryabin K.G."/>
        </authorList>
    </citation>
    <scope>NUCLEOTIDE SEQUENCE [LARGE SCALE GENOMIC DNA]</scope>
    <source>
        <strain evidence="14">AK-0245</strain>
        <tissue evidence="14">Whole organism</tissue>
    </source>
</reference>
<comment type="subcellular location">
    <subcellularLocation>
        <location evidence="1">Endoplasmic reticulum</location>
    </subcellularLocation>
</comment>
<evidence type="ECO:0000256" key="6">
    <source>
        <dbReference type="ARBA" id="ARBA00023253"/>
    </source>
</evidence>
<dbReference type="GO" id="GO:0005783">
    <property type="term" value="C:endoplasmic reticulum"/>
    <property type="evidence" value="ECO:0007669"/>
    <property type="project" value="UniProtKB-SubCell"/>
</dbReference>
<evidence type="ECO:0000256" key="4">
    <source>
        <dbReference type="ARBA" id="ARBA00022679"/>
    </source>
</evidence>
<dbReference type="InterPro" id="IPR045130">
    <property type="entry name" value="OFUT2-like"/>
</dbReference>
<feature type="chain" id="PRO_5020896960" description="GDP-fucose protein O-fucosyltransferase 2" evidence="13">
    <location>
        <begin position="18"/>
        <end position="496"/>
    </location>
</feature>
<comment type="similarity">
    <text evidence="8">Belongs to the glycosyltransferase 68 family.</text>
</comment>
<comment type="caution">
    <text evidence="14">The sequence shown here is derived from an EMBL/GenBank/DDBJ whole genome shotgun (WGS) entry which is preliminary data.</text>
</comment>
<protein>
    <recommendedName>
        <fullName evidence="9">GDP-fucose protein O-fucosyltransferase 2</fullName>
        <ecNumber evidence="3">2.4.1.221</ecNumber>
    </recommendedName>
    <alternativeName>
        <fullName evidence="10">Peptide-O-fucosyltransferase 2</fullName>
    </alternativeName>
</protein>
<comment type="pathway">
    <text evidence="2">Protein modification; protein glycosylation.</text>
</comment>
<keyword evidence="5" id="KW-0256">Endoplasmic reticulum</keyword>
<evidence type="ECO:0000256" key="12">
    <source>
        <dbReference type="ARBA" id="ARBA00048647"/>
    </source>
</evidence>
<evidence type="ECO:0000256" key="5">
    <source>
        <dbReference type="ARBA" id="ARBA00022824"/>
    </source>
</evidence>
<dbReference type="Gene3D" id="3.40.50.11340">
    <property type="match status" value="1"/>
</dbReference>
<keyword evidence="15" id="KW-1185">Reference proteome</keyword>
<keyword evidence="13" id="KW-0732">Signal</keyword>
<evidence type="ECO:0000256" key="10">
    <source>
        <dbReference type="ARBA" id="ARBA00033083"/>
    </source>
</evidence>
<evidence type="ECO:0000256" key="7">
    <source>
        <dbReference type="ARBA" id="ARBA00023277"/>
    </source>
</evidence>
<comment type="catalytic activity">
    <reaction evidence="11">
        <text>L-threonyl-[protein] + GDP-beta-L-fucose = 3-O-(alpha-L-fucosyl)-L-threonyl-[protein] + GDP + H(+)</text>
        <dbReference type="Rhea" id="RHEA:70491"/>
        <dbReference type="Rhea" id="RHEA-COMP:11060"/>
        <dbReference type="Rhea" id="RHEA-COMP:17915"/>
        <dbReference type="ChEBI" id="CHEBI:15378"/>
        <dbReference type="ChEBI" id="CHEBI:30013"/>
        <dbReference type="ChEBI" id="CHEBI:57273"/>
        <dbReference type="ChEBI" id="CHEBI:58189"/>
        <dbReference type="ChEBI" id="CHEBI:189631"/>
        <dbReference type="EC" id="2.4.1.221"/>
    </reaction>
    <physiologicalReaction direction="left-to-right" evidence="11">
        <dbReference type="Rhea" id="RHEA:70492"/>
    </physiologicalReaction>
</comment>
<dbReference type="CDD" id="cd11298">
    <property type="entry name" value="O-FucT-2"/>
    <property type="match status" value="1"/>
</dbReference>
<dbReference type="GO" id="GO:0006004">
    <property type="term" value="P:fucose metabolic process"/>
    <property type="evidence" value="ECO:0007669"/>
    <property type="project" value="UniProtKB-KW"/>
</dbReference>
<evidence type="ECO:0000313" key="15">
    <source>
        <dbReference type="Proteomes" id="UP000308267"/>
    </source>
</evidence>
<comment type="catalytic activity">
    <reaction evidence="12">
        <text>L-seryl-[protein] + GDP-beta-L-fucose = 3-O-(alpha-L-fucosyl)-L-seryl-[protein] + GDP + H(+)</text>
        <dbReference type="Rhea" id="RHEA:63644"/>
        <dbReference type="Rhea" id="RHEA-COMP:9863"/>
        <dbReference type="Rhea" id="RHEA-COMP:17914"/>
        <dbReference type="ChEBI" id="CHEBI:15378"/>
        <dbReference type="ChEBI" id="CHEBI:29999"/>
        <dbReference type="ChEBI" id="CHEBI:57273"/>
        <dbReference type="ChEBI" id="CHEBI:58189"/>
        <dbReference type="ChEBI" id="CHEBI:189632"/>
        <dbReference type="EC" id="2.4.1.221"/>
    </reaction>
    <physiologicalReaction direction="left-to-right" evidence="12">
        <dbReference type="Rhea" id="RHEA:63645"/>
    </physiologicalReaction>
</comment>
<gene>
    <name evidence="14" type="ORF">CRM22_003613</name>
</gene>
<sequence length="496" mass="55616">MHIQFLLSILISGLSHGLCNSGNYLLYDVFKGEGFNLRRDVYIRMANTVRLLNLNRKSSSPTNWTLVLPPWMLMSHWMTAASQLPNVTLSSDPLPWSTFFDLDSLSEVIPVMELEEFMTTVLRTPNAIGKRVDLAVQLFRNSVESFSGILDSVEFCSEELRSRYQSPDSLYYPPITLYPHMDEGRLNGLLSASRYDCVTGSLEPLSLAPFLEDLLESIDINGSIKSIYLGSAETVIHGQLSEWSAEYWTIRRSMVFASELRDVADEFRRTYLNSTDIPDHTFPPFSIPGRGPGSAWLHRKWPFAPAVGGPYLAVHWRCGDYVQSSGDRWINTPSPVHLASQIQFALDYLASEHSTVINVVFLSTDANKIDVDELGTHLGSVKLLRFEPTPERWVTLGPGGIAIVDQWICSHARFFLGTNPSTFTFRIAEERTIMGFPLFSTFNTICPEGGVRLYGGSETTAAAPASNSCEPLTAWPVVYESAYTIYPEDKTHRPEL</sequence>